<accession>A0A1T0AX02</accession>
<organism evidence="1 2">
    <name type="scientific">[Haemophilus] felis</name>
    <dbReference type="NCBI Taxonomy" id="123822"/>
    <lineage>
        <taxon>Bacteria</taxon>
        <taxon>Pseudomonadati</taxon>
        <taxon>Pseudomonadota</taxon>
        <taxon>Gammaproteobacteria</taxon>
        <taxon>Pasteurellales</taxon>
        <taxon>Pasteurellaceae</taxon>
    </lineage>
</organism>
<evidence type="ECO:0000313" key="1">
    <source>
        <dbReference type="EMBL" id="OOS02483.1"/>
    </source>
</evidence>
<gene>
    <name evidence="1" type="ORF">B0188_08640</name>
</gene>
<dbReference type="Proteomes" id="UP000190023">
    <property type="component" value="Unassembled WGS sequence"/>
</dbReference>
<proteinExistence type="predicted"/>
<reference evidence="1 2" key="1">
    <citation type="submission" date="2017-02" db="EMBL/GenBank/DDBJ databases">
        <title>Draft genome sequence of Haemophilus felis CCUG 31170 type strain.</title>
        <authorList>
            <person name="Engstrom-Jakobsson H."/>
            <person name="Salva-Serra F."/>
            <person name="Thorell K."/>
            <person name="Gonzales-Siles L."/>
            <person name="Karlsson R."/>
            <person name="Boulund F."/>
            <person name="Engstrand L."/>
            <person name="Kristiansson E."/>
            <person name="Moore E."/>
        </authorList>
    </citation>
    <scope>NUCLEOTIDE SEQUENCE [LARGE SCALE GENOMIC DNA]</scope>
    <source>
        <strain evidence="1 2">CCUG 31170</strain>
    </source>
</reference>
<evidence type="ECO:0000313" key="2">
    <source>
        <dbReference type="Proteomes" id="UP000190023"/>
    </source>
</evidence>
<dbReference type="EMBL" id="MUYB01000036">
    <property type="protein sequence ID" value="OOS02483.1"/>
    <property type="molecule type" value="Genomic_DNA"/>
</dbReference>
<keyword evidence="2" id="KW-1185">Reference proteome</keyword>
<dbReference type="STRING" id="123822.B0188_08640"/>
<protein>
    <submittedName>
        <fullName evidence="1">Uncharacterized protein</fullName>
    </submittedName>
</protein>
<sequence>MATTLRISDRREKMAESIALQASLKCNRIVKVSEILNFILDRYLNLENESEIIKEFKVQADKKEEQKTK</sequence>
<comment type="caution">
    <text evidence="1">The sequence shown here is derived from an EMBL/GenBank/DDBJ whole genome shotgun (WGS) entry which is preliminary data.</text>
</comment>
<name>A0A1T0AX02_9PAST</name>
<dbReference type="AlphaFoldDB" id="A0A1T0AX02"/>